<keyword evidence="6 8" id="KW-0472">Membrane</keyword>
<feature type="transmembrane region" description="Helical" evidence="8">
    <location>
        <begin position="210"/>
        <end position="236"/>
    </location>
</feature>
<evidence type="ECO:0000313" key="10">
    <source>
        <dbReference type="EMBL" id="WMY74083.1"/>
    </source>
</evidence>
<dbReference type="Proteomes" id="UP001246690">
    <property type="component" value="Chromosome"/>
</dbReference>
<organism evidence="10 11">
    <name type="scientific">Buttiauxella selenatireducens</name>
    <dbReference type="NCBI Taxonomy" id="3073902"/>
    <lineage>
        <taxon>Bacteria</taxon>
        <taxon>Pseudomonadati</taxon>
        <taxon>Pseudomonadota</taxon>
        <taxon>Gammaproteobacteria</taxon>
        <taxon>Enterobacterales</taxon>
        <taxon>Enterobacteriaceae</taxon>
        <taxon>Buttiauxella</taxon>
    </lineage>
</organism>
<dbReference type="Pfam" id="PF00892">
    <property type="entry name" value="EamA"/>
    <property type="match status" value="2"/>
</dbReference>
<evidence type="ECO:0000256" key="1">
    <source>
        <dbReference type="ARBA" id="ARBA00004651"/>
    </source>
</evidence>
<reference evidence="10 11" key="1">
    <citation type="submission" date="2023-09" db="EMBL/GenBank/DDBJ databases">
        <title>Buttiauxella selenatireducens sp. nov., isolated from the rhizosphere of Cardamine hupingshanesis.</title>
        <authorList>
            <person name="Zhang S."/>
            <person name="Xu Z."/>
            <person name="Wang H."/>
            <person name="Guo Y."/>
        </authorList>
    </citation>
    <scope>NUCLEOTIDE SEQUENCE [LARGE SCALE GENOMIC DNA]</scope>
    <source>
        <strain evidence="10 11">R73</strain>
    </source>
</reference>
<evidence type="ECO:0000256" key="5">
    <source>
        <dbReference type="ARBA" id="ARBA00022989"/>
    </source>
</evidence>
<keyword evidence="5 8" id="KW-1133">Transmembrane helix</keyword>
<feature type="transmembrane region" description="Helical" evidence="8">
    <location>
        <begin position="98"/>
        <end position="117"/>
    </location>
</feature>
<feature type="transmembrane region" description="Helical" evidence="8">
    <location>
        <begin position="243"/>
        <end position="264"/>
    </location>
</feature>
<evidence type="ECO:0000256" key="6">
    <source>
        <dbReference type="ARBA" id="ARBA00023136"/>
    </source>
</evidence>
<feature type="domain" description="EamA" evidence="9">
    <location>
        <begin position="153"/>
        <end position="287"/>
    </location>
</feature>
<feature type="transmembrane region" description="Helical" evidence="8">
    <location>
        <begin position="270"/>
        <end position="288"/>
    </location>
</feature>
<proteinExistence type="inferred from homology"/>
<dbReference type="SUPFAM" id="SSF103481">
    <property type="entry name" value="Multidrug resistance efflux transporter EmrE"/>
    <property type="match status" value="2"/>
</dbReference>
<evidence type="ECO:0000256" key="2">
    <source>
        <dbReference type="ARBA" id="ARBA00009853"/>
    </source>
</evidence>
<evidence type="ECO:0000313" key="11">
    <source>
        <dbReference type="Proteomes" id="UP001246690"/>
    </source>
</evidence>
<feature type="domain" description="EamA" evidence="9">
    <location>
        <begin position="15"/>
        <end position="140"/>
    </location>
</feature>
<name>A0ABY9S9N5_9ENTR</name>
<feature type="transmembrane region" description="Helical" evidence="8">
    <location>
        <begin position="124"/>
        <end position="143"/>
    </location>
</feature>
<comment type="subcellular location">
    <subcellularLocation>
        <location evidence="1">Cell membrane</location>
        <topology evidence="1">Multi-pass membrane protein</topology>
    </subcellularLocation>
</comment>
<feature type="transmembrane region" description="Helical" evidence="8">
    <location>
        <begin position="70"/>
        <end position="92"/>
    </location>
</feature>
<protein>
    <recommendedName>
        <fullName evidence="7">Threonine/homoserine exporter RhtA</fullName>
    </recommendedName>
</protein>
<dbReference type="PANTHER" id="PTHR32322:SF18">
    <property type="entry name" value="S-ADENOSYLMETHIONINE_S-ADENOSYLHOMOCYSTEINE TRANSPORTER"/>
    <property type="match status" value="1"/>
</dbReference>
<dbReference type="InterPro" id="IPR050638">
    <property type="entry name" value="AA-Vitamin_Transporters"/>
</dbReference>
<dbReference type="EMBL" id="CP133838">
    <property type="protein sequence ID" value="WMY74083.1"/>
    <property type="molecule type" value="Genomic_DNA"/>
</dbReference>
<keyword evidence="4 8" id="KW-0812">Transmembrane</keyword>
<dbReference type="InterPro" id="IPR000620">
    <property type="entry name" value="EamA_dom"/>
</dbReference>
<comment type="similarity">
    <text evidence="2">Belongs to the drug/metabolite transporter (DMT) superfamily. 10 TMS drug/metabolite exporter (DME) (TC 2.A.7.3) family.</text>
</comment>
<dbReference type="RefSeq" id="WP_309876622.1">
    <property type="nucleotide sequence ID" value="NZ_CP133838.1"/>
</dbReference>
<keyword evidence="3" id="KW-1003">Cell membrane</keyword>
<evidence type="ECO:0000256" key="7">
    <source>
        <dbReference type="ARBA" id="ARBA00040595"/>
    </source>
</evidence>
<evidence type="ECO:0000256" key="4">
    <source>
        <dbReference type="ARBA" id="ARBA00022692"/>
    </source>
</evidence>
<keyword evidence="11" id="KW-1185">Reference proteome</keyword>
<sequence>MSDSKNSRLALAGLAFITLVWSFHWIVLKSVMQYMGAFDITALRCLLGAILLLILVKVRSGKLKPPPFKSTLLIAMLQTVGMNGLSQLALISGGAGKVAILTYTMPFWAILLAVPLLNERIRRIQGAFMAVALIGLVLILQPWNITGSLLSPILALLSGLSWAASALVIKKMYQRQPHLNLLSLTAWQMLYGALVLCVLAIIFHHQPIVWNGYVVGALAYCAILATAIAWVTWLFVLKHLSTAVASMSTLAIPLLGVLFAWWLLGEVPNTLEGAGIVLIVLGLCGISFSGKKTLVEEIEEYPW</sequence>
<evidence type="ECO:0000256" key="3">
    <source>
        <dbReference type="ARBA" id="ARBA00022475"/>
    </source>
</evidence>
<feature type="transmembrane region" description="Helical" evidence="8">
    <location>
        <begin position="9"/>
        <end position="28"/>
    </location>
</feature>
<feature type="transmembrane region" description="Helical" evidence="8">
    <location>
        <begin position="34"/>
        <end position="58"/>
    </location>
</feature>
<accession>A0ABY9S9N5</accession>
<gene>
    <name evidence="10" type="ORF">RHD99_22095</name>
</gene>
<feature type="transmembrane region" description="Helical" evidence="8">
    <location>
        <begin position="181"/>
        <end position="204"/>
    </location>
</feature>
<feature type="transmembrane region" description="Helical" evidence="8">
    <location>
        <begin position="149"/>
        <end position="169"/>
    </location>
</feature>
<evidence type="ECO:0000259" key="9">
    <source>
        <dbReference type="Pfam" id="PF00892"/>
    </source>
</evidence>
<evidence type="ECO:0000256" key="8">
    <source>
        <dbReference type="SAM" id="Phobius"/>
    </source>
</evidence>
<dbReference type="InterPro" id="IPR037185">
    <property type="entry name" value="EmrE-like"/>
</dbReference>
<dbReference type="PANTHER" id="PTHR32322">
    <property type="entry name" value="INNER MEMBRANE TRANSPORTER"/>
    <property type="match status" value="1"/>
</dbReference>